<keyword evidence="3" id="KW-0274">FAD</keyword>
<gene>
    <name evidence="5" type="ORF">SmJEL517_g04648</name>
</gene>
<evidence type="ECO:0000313" key="6">
    <source>
        <dbReference type="Proteomes" id="UP000319731"/>
    </source>
</evidence>
<dbReference type="GO" id="GO:0004499">
    <property type="term" value="F:N,N-dimethylaniline monooxygenase activity"/>
    <property type="evidence" value="ECO:0007669"/>
    <property type="project" value="InterPro"/>
</dbReference>
<dbReference type="EMBL" id="QEAO01000033">
    <property type="protein sequence ID" value="TPX32207.1"/>
    <property type="molecule type" value="Genomic_DNA"/>
</dbReference>
<keyword evidence="6" id="KW-1185">Reference proteome</keyword>
<comment type="caution">
    <text evidence="5">The sequence shown here is derived from an EMBL/GenBank/DDBJ whole genome shotgun (WGS) entry which is preliminary data.</text>
</comment>
<dbReference type="Gene3D" id="3.50.50.60">
    <property type="entry name" value="FAD/NAD(P)-binding domain"/>
    <property type="match status" value="2"/>
</dbReference>
<evidence type="ECO:0008006" key="7">
    <source>
        <dbReference type="Google" id="ProtNLM"/>
    </source>
</evidence>
<name>A0A507BT45_9FUNG</name>
<reference evidence="5 6" key="1">
    <citation type="journal article" date="2019" name="Sci. Rep.">
        <title>Comparative genomics of chytrid fungi reveal insights into the obligate biotrophic and pathogenic lifestyle of Synchytrium endobioticum.</title>
        <authorList>
            <person name="van de Vossenberg B.T.L.H."/>
            <person name="Warris S."/>
            <person name="Nguyen H.D.T."/>
            <person name="van Gent-Pelzer M.P.E."/>
            <person name="Joly D.L."/>
            <person name="van de Geest H.C."/>
            <person name="Bonants P.J.M."/>
            <person name="Smith D.S."/>
            <person name="Levesque C.A."/>
            <person name="van der Lee T.A.J."/>
        </authorList>
    </citation>
    <scope>NUCLEOTIDE SEQUENCE [LARGE SCALE GENOMIC DNA]</scope>
    <source>
        <strain evidence="5 6">JEL517</strain>
    </source>
</reference>
<comment type="similarity">
    <text evidence="1">Belongs to the FAD-binding monooxygenase family.</text>
</comment>
<evidence type="ECO:0000256" key="1">
    <source>
        <dbReference type="ARBA" id="ARBA00010139"/>
    </source>
</evidence>
<organism evidence="5 6">
    <name type="scientific">Synchytrium microbalum</name>
    <dbReference type="NCBI Taxonomy" id="1806994"/>
    <lineage>
        <taxon>Eukaryota</taxon>
        <taxon>Fungi</taxon>
        <taxon>Fungi incertae sedis</taxon>
        <taxon>Chytridiomycota</taxon>
        <taxon>Chytridiomycota incertae sedis</taxon>
        <taxon>Chytridiomycetes</taxon>
        <taxon>Synchytriales</taxon>
        <taxon>Synchytriaceae</taxon>
        <taxon>Synchytrium</taxon>
    </lineage>
</organism>
<evidence type="ECO:0000256" key="3">
    <source>
        <dbReference type="ARBA" id="ARBA00022827"/>
    </source>
</evidence>
<accession>A0A507BT45</accession>
<proteinExistence type="inferred from homology"/>
<evidence type="ECO:0000313" key="5">
    <source>
        <dbReference type="EMBL" id="TPX32207.1"/>
    </source>
</evidence>
<dbReference type="RefSeq" id="XP_031023457.1">
    <property type="nucleotide sequence ID" value="XM_031170576.1"/>
</dbReference>
<dbReference type="GO" id="GO:0050660">
    <property type="term" value="F:flavin adenine dinucleotide binding"/>
    <property type="evidence" value="ECO:0007669"/>
    <property type="project" value="InterPro"/>
</dbReference>
<dbReference type="OrthoDB" id="2150961at2759"/>
<dbReference type="Proteomes" id="UP000319731">
    <property type="component" value="Unassembled WGS sequence"/>
</dbReference>
<dbReference type="Pfam" id="PF00743">
    <property type="entry name" value="FMO-like"/>
    <property type="match status" value="1"/>
</dbReference>
<dbReference type="GeneID" id="42005873"/>
<dbReference type="Pfam" id="PF13450">
    <property type="entry name" value="NAD_binding_8"/>
    <property type="match status" value="1"/>
</dbReference>
<dbReference type="InterPro" id="IPR036188">
    <property type="entry name" value="FAD/NAD-bd_sf"/>
</dbReference>
<keyword evidence="2" id="KW-0285">Flavoprotein</keyword>
<dbReference type="InterPro" id="IPR051209">
    <property type="entry name" value="FAD-bind_Monooxygenase_sf"/>
</dbReference>
<sequence>MASAVEPRRKKAHLIVPRDVDPFAYWPKPSLNFDENFLHISPPPVYDEKLPIKPLKVIFVGAGVGGINFAIMSQYRLKNVDLVIYEKNETFGGTWWENKYPNCRCDVPSHYYSWRFMINEWSMGYSGSDEIWEYVREVVEEYGVEKMVTFNSRVLSATWNEATAKWHVSTDVAGTVKNETCDIFVNGQGFLNRPKLPDIPGVESFAGQFLHTAKWDRSYDYSNKAVAIIGTGSSGLQTISGVVDKVKRLDVYMRTPSYIARFMVPEYFNDDMQKQYLNPDFYRDYWKRAWNGGERTWVLNWQGSELQTRVQKMCLDRLDEEVKDPVLKAKLTPKYGIQKKHVNVITDPIIRVTPKGVVVKDEAGNEIEREIEVLICATGYENTYVPHIKITGLNGVSMQEKWKYMAKGYKSVACAEFPNYFVMMGPNSCAAANSIHIHLEAYANYINQVIVKLQQSDIKYLHPKQSVQDEWNIEAQHVLQRTVWGSQNQCGGWYKRGDHVIAHWPGPGNSLNDALFKPIYSEYDITYWNQDQQQAAARL</sequence>
<dbReference type="GO" id="GO:0050661">
    <property type="term" value="F:NADP binding"/>
    <property type="evidence" value="ECO:0007669"/>
    <property type="project" value="InterPro"/>
</dbReference>
<evidence type="ECO:0000256" key="2">
    <source>
        <dbReference type="ARBA" id="ARBA00022630"/>
    </source>
</evidence>
<protein>
    <recommendedName>
        <fullName evidence="7">FAD/NAD(P)-binding domain-containing protein</fullName>
    </recommendedName>
</protein>
<dbReference type="SUPFAM" id="SSF51905">
    <property type="entry name" value="FAD/NAD(P)-binding domain"/>
    <property type="match status" value="2"/>
</dbReference>
<evidence type="ECO:0000256" key="4">
    <source>
        <dbReference type="ARBA" id="ARBA00023002"/>
    </source>
</evidence>
<dbReference type="PANTHER" id="PTHR42877:SF4">
    <property type="entry name" value="FAD_NAD(P)-BINDING DOMAIN-CONTAINING PROTEIN-RELATED"/>
    <property type="match status" value="1"/>
</dbReference>
<keyword evidence="4" id="KW-0560">Oxidoreductase</keyword>
<dbReference type="STRING" id="1806994.A0A507BT45"/>
<dbReference type="PANTHER" id="PTHR42877">
    <property type="entry name" value="L-ORNITHINE N(5)-MONOOXYGENASE-RELATED"/>
    <property type="match status" value="1"/>
</dbReference>
<dbReference type="InterPro" id="IPR020946">
    <property type="entry name" value="Flavin_mOase-like"/>
</dbReference>
<dbReference type="AlphaFoldDB" id="A0A507BT45"/>